<protein>
    <submittedName>
        <fullName evidence="3">Uncharacterized protein</fullName>
    </submittedName>
</protein>
<dbReference type="AlphaFoldDB" id="A0A0M0JBD8"/>
<keyword evidence="2" id="KW-1133">Transmembrane helix</keyword>
<keyword evidence="2" id="KW-0812">Transmembrane</keyword>
<feature type="transmembrane region" description="Helical" evidence="2">
    <location>
        <begin position="129"/>
        <end position="148"/>
    </location>
</feature>
<feature type="transmembrane region" description="Helical" evidence="2">
    <location>
        <begin position="189"/>
        <end position="214"/>
    </location>
</feature>
<name>A0A0M0JBD8_9EUKA</name>
<evidence type="ECO:0000256" key="2">
    <source>
        <dbReference type="SAM" id="Phobius"/>
    </source>
</evidence>
<keyword evidence="2" id="KW-0472">Membrane</keyword>
<comment type="caution">
    <text evidence="3">The sequence shown here is derived from an EMBL/GenBank/DDBJ whole genome shotgun (WGS) entry which is preliminary data.</text>
</comment>
<feature type="transmembrane region" description="Helical" evidence="2">
    <location>
        <begin position="99"/>
        <end position="117"/>
    </location>
</feature>
<evidence type="ECO:0000313" key="4">
    <source>
        <dbReference type="Proteomes" id="UP000037460"/>
    </source>
</evidence>
<feature type="transmembrane region" description="Helical" evidence="2">
    <location>
        <begin position="235"/>
        <end position="254"/>
    </location>
</feature>
<sequence>MGRTFFNTRYDTDSATARISAILGMTGFTAMAFGVRCTSNDDSVLVCDDNELHSVSSIFILGYGAVRSVLWINYLAVYCALPSKRSNQYSSPDSITVKGMLTGFGFSLLCCFLASGLRKPKDADARFCLFLTAVVVDFVTPFVLIPYMPAIRIHHLMGRFGRFLLICVNASVVAPLLEMPLHGGRVNLFSPLLALWPPFCLIQLHSAPIGGLLTSSRVEHFHRSYEGTTIRKIRIYGFFYLHLPLTLLISALFTRMPPWDRVSGPSGDKAIWACLLLILAAQHVLVSTQNMTHALCRGFGALLLLTLAFADSCFALPVQPTPDTTPDTTPVKPKSGPPMMPWPPASPPIAEKLLPWGDLELSLCNPAFSMLVICAVLLFEVFVDAFLGFRQAETEKVEEGADPDVPTRP</sequence>
<evidence type="ECO:0000256" key="1">
    <source>
        <dbReference type="SAM" id="MobiDB-lite"/>
    </source>
</evidence>
<dbReference type="InterPro" id="IPR010640">
    <property type="entry name" value="Low_temperature_requirement_A"/>
</dbReference>
<feature type="transmembrane region" description="Helical" evidence="2">
    <location>
        <begin position="367"/>
        <end position="387"/>
    </location>
</feature>
<feature type="transmembrane region" description="Helical" evidence="2">
    <location>
        <begin position="55"/>
        <end position="78"/>
    </location>
</feature>
<feature type="transmembrane region" description="Helical" evidence="2">
    <location>
        <begin position="15"/>
        <end position="35"/>
    </location>
</feature>
<keyword evidence="4" id="KW-1185">Reference proteome</keyword>
<evidence type="ECO:0000313" key="3">
    <source>
        <dbReference type="EMBL" id="KOO23886.1"/>
    </source>
</evidence>
<reference evidence="4" key="1">
    <citation type="journal article" date="2015" name="PLoS Genet.">
        <title>Genome Sequence and Transcriptome Analyses of Chrysochromulina tobin: Metabolic Tools for Enhanced Algal Fitness in the Prominent Order Prymnesiales (Haptophyceae).</title>
        <authorList>
            <person name="Hovde B.T."/>
            <person name="Deodato C.R."/>
            <person name="Hunsperger H.M."/>
            <person name="Ryken S.A."/>
            <person name="Yost W."/>
            <person name="Jha R.K."/>
            <person name="Patterson J."/>
            <person name="Monnat R.J. Jr."/>
            <person name="Barlow S.B."/>
            <person name="Starkenburg S.R."/>
            <person name="Cattolico R.A."/>
        </authorList>
    </citation>
    <scope>NUCLEOTIDE SEQUENCE</scope>
    <source>
        <strain evidence="4">CCMP291</strain>
    </source>
</reference>
<dbReference type="Proteomes" id="UP000037460">
    <property type="component" value="Unassembled WGS sequence"/>
</dbReference>
<feature type="region of interest" description="Disordered" evidence="1">
    <location>
        <begin position="321"/>
        <end position="340"/>
    </location>
</feature>
<dbReference type="Pfam" id="PF06772">
    <property type="entry name" value="LtrA"/>
    <property type="match status" value="1"/>
</dbReference>
<feature type="compositionally biased region" description="Low complexity" evidence="1">
    <location>
        <begin position="321"/>
        <end position="334"/>
    </location>
</feature>
<proteinExistence type="predicted"/>
<feature type="transmembrane region" description="Helical" evidence="2">
    <location>
        <begin position="298"/>
        <end position="318"/>
    </location>
</feature>
<organism evidence="3 4">
    <name type="scientific">Chrysochromulina tobinii</name>
    <dbReference type="NCBI Taxonomy" id="1460289"/>
    <lineage>
        <taxon>Eukaryota</taxon>
        <taxon>Haptista</taxon>
        <taxon>Haptophyta</taxon>
        <taxon>Prymnesiophyceae</taxon>
        <taxon>Prymnesiales</taxon>
        <taxon>Chrysochromulinaceae</taxon>
        <taxon>Chrysochromulina</taxon>
    </lineage>
</organism>
<accession>A0A0M0JBD8</accession>
<gene>
    <name evidence="3" type="ORF">Ctob_006077</name>
</gene>
<dbReference type="EMBL" id="JWZX01003148">
    <property type="protein sequence ID" value="KOO23886.1"/>
    <property type="molecule type" value="Genomic_DNA"/>
</dbReference>
<feature type="transmembrane region" description="Helical" evidence="2">
    <location>
        <begin position="270"/>
        <end position="286"/>
    </location>
</feature>